<dbReference type="PROSITE" id="PS51257">
    <property type="entry name" value="PROKAR_LIPOPROTEIN"/>
    <property type="match status" value="1"/>
</dbReference>
<sequence length="254" mass="26934">MRRLLSLTAMVALTTLGGCNGKPALPEAPDAMRAAGYSRAPQIIEVAQAGSNVFVVTGQTIPDARVRFGYGGNRAIGVTSDSKGRFRAELPAGPQGGLYDLSTEDGGRLMYAEGRLFIPPLAPHKAVLMRAGSPSLALFNDDTEVAVLDYDAAGALAISGRVAPSAAVEVILNGDIWRTTSDDRGYYNATTQIEPPLKTETPNSLTLVVGEKQIKRDFTDVLPADNEDAISRVGEGWRVAWKLPGGGMQTTLVF</sequence>
<gene>
    <name evidence="1" type="ORF">ABENE_11780</name>
</gene>
<evidence type="ECO:0000313" key="2">
    <source>
        <dbReference type="Proteomes" id="UP000017837"/>
    </source>
</evidence>
<dbReference type="STRING" id="1121022.GCA_000376105_00251"/>
<reference evidence="1 2" key="1">
    <citation type="journal article" date="2014" name="Nature">
        <title>Sequential evolution of bacterial morphology by co-option of a developmental regulator.</title>
        <authorList>
            <person name="Jiang C."/>
            <person name="Brown P.J."/>
            <person name="Ducret A."/>
            <person name="Brun Y.V."/>
        </authorList>
    </citation>
    <scope>NUCLEOTIDE SEQUENCE [LARGE SCALE GENOMIC DNA]</scope>
    <source>
        <strain evidence="1 2">DSM 16100</strain>
    </source>
</reference>
<proteinExistence type="predicted"/>
<name>V4PYL2_9CAUL</name>
<organism evidence="1 2">
    <name type="scientific">Asticcacaulis benevestitus DSM 16100 = ATCC BAA-896</name>
    <dbReference type="NCBI Taxonomy" id="1121022"/>
    <lineage>
        <taxon>Bacteria</taxon>
        <taxon>Pseudomonadati</taxon>
        <taxon>Pseudomonadota</taxon>
        <taxon>Alphaproteobacteria</taxon>
        <taxon>Caulobacterales</taxon>
        <taxon>Caulobacteraceae</taxon>
        <taxon>Asticcacaulis</taxon>
    </lineage>
</organism>
<dbReference type="Proteomes" id="UP000017837">
    <property type="component" value="Unassembled WGS sequence"/>
</dbReference>
<dbReference type="eggNOG" id="ENOG5033JBV">
    <property type="taxonomic scope" value="Bacteria"/>
</dbReference>
<evidence type="ECO:0000313" key="1">
    <source>
        <dbReference type="EMBL" id="ESQ90645.1"/>
    </source>
</evidence>
<dbReference type="PATRIC" id="fig|1121022.4.peg.2390"/>
<dbReference type="EMBL" id="AWGB01000022">
    <property type="protein sequence ID" value="ESQ90645.1"/>
    <property type="molecule type" value="Genomic_DNA"/>
</dbReference>
<accession>V4PYL2</accession>
<dbReference type="AlphaFoldDB" id="V4PYL2"/>
<comment type="caution">
    <text evidence="1">The sequence shown here is derived from an EMBL/GenBank/DDBJ whole genome shotgun (WGS) entry which is preliminary data.</text>
</comment>
<protein>
    <submittedName>
        <fullName evidence="1">Uncharacterized protein</fullName>
    </submittedName>
</protein>
<keyword evidence="2" id="KW-1185">Reference proteome</keyword>